<dbReference type="RefSeq" id="WP_147818009.1">
    <property type="nucleotide sequence ID" value="NZ_BPRA01000014.1"/>
</dbReference>
<sequence length="70" mass="7037">MITASDTILAAAGFFGLGASGLVVKSSSSEVDAEPVSQSDGPASPDQLSVGEPYFEAVAAALRRTGYLDS</sequence>
<evidence type="ECO:0000256" key="1">
    <source>
        <dbReference type="SAM" id="MobiDB-lite"/>
    </source>
</evidence>
<reference evidence="2" key="2">
    <citation type="submission" date="2021-08" db="EMBL/GenBank/DDBJ databases">
        <authorList>
            <person name="Tani A."/>
            <person name="Ola A."/>
            <person name="Ogura Y."/>
            <person name="Katsura K."/>
            <person name="Hayashi T."/>
        </authorList>
    </citation>
    <scope>NUCLEOTIDE SEQUENCE</scope>
    <source>
        <strain evidence="2">DSM 23674</strain>
    </source>
</reference>
<comment type="caution">
    <text evidence="2">The sequence shown here is derived from an EMBL/GenBank/DDBJ whole genome shotgun (WGS) entry which is preliminary data.</text>
</comment>
<gene>
    <name evidence="2" type="ORF">EKPJFOCH_3074</name>
</gene>
<dbReference type="Proteomes" id="UP001055101">
    <property type="component" value="Unassembled WGS sequence"/>
</dbReference>
<accession>A0ABQ4TPI6</accession>
<evidence type="ECO:0000313" key="3">
    <source>
        <dbReference type="Proteomes" id="UP001055101"/>
    </source>
</evidence>
<dbReference type="EMBL" id="BPRA01000014">
    <property type="protein sequence ID" value="GJE56567.1"/>
    <property type="molecule type" value="Genomic_DNA"/>
</dbReference>
<feature type="region of interest" description="Disordered" evidence="1">
    <location>
        <begin position="29"/>
        <end position="48"/>
    </location>
</feature>
<name>A0ABQ4TPI6_9HYPH</name>
<protein>
    <submittedName>
        <fullName evidence="2">Uncharacterized protein</fullName>
    </submittedName>
</protein>
<proteinExistence type="predicted"/>
<reference evidence="2" key="1">
    <citation type="journal article" date="2021" name="Front. Microbiol.">
        <title>Comprehensive Comparative Genomics and Phenotyping of Methylobacterium Species.</title>
        <authorList>
            <person name="Alessa O."/>
            <person name="Ogura Y."/>
            <person name="Fujitani Y."/>
            <person name="Takami H."/>
            <person name="Hayashi T."/>
            <person name="Sahin N."/>
            <person name="Tani A."/>
        </authorList>
    </citation>
    <scope>NUCLEOTIDE SEQUENCE</scope>
    <source>
        <strain evidence="2">DSM 23674</strain>
    </source>
</reference>
<evidence type="ECO:0000313" key="2">
    <source>
        <dbReference type="EMBL" id="GJE56567.1"/>
    </source>
</evidence>
<feature type="compositionally biased region" description="Polar residues" evidence="1">
    <location>
        <begin position="29"/>
        <end position="41"/>
    </location>
</feature>
<organism evidence="2 3">
    <name type="scientific">Methylobacterium thuringiense</name>
    <dbReference type="NCBI Taxonomy" id="1003091"/>
    <lineage>
        <taxon>Bacteria</taxon>
        <taxon>Pseudomonadati</taxon>
        <taxon>Pseudomonadota</taxon>
        <taxon>Alphaproteobacteria</taxon>
        <taxon>Hyphomicrobiales</taxon>
        <taxon>Methylobacteriaceae</taxon>
        <taxon>Methylobacterium</taxon>
    </lineage>
</organism>
<keyword evidence="3" id="KW-1185">Reference proteome</keyword>